<comment type="caution">
    <text evidence="1">The sequence shown here is derived from an EMBL/GenBank/DDBJ whole genome shotgun (WGS) entry which is preliminary data.</text>
</comment>
<reference evidence="1 2" key="1">
    <citation type="submission" date="2020-10" db="EMBL/GenBank/DDBJ databases">
        <title>Sequencing the genomes of 1000 actinobacteria strains.</title>
        <authorList>
            <person name="Klenk H.-P."/>
        </authorList>
    </citation>
    <scope>NUCLEOTIDE SEQUENCE [LARGE SCALE GENOMIC DNA]</scope>
    <source>
        <strain evidence="1 2">DSM 41803</strain>
    </source>
</reference>
<dbReference type="GeneID" id="86825197"/>
<dbReference type="AlphaFoldDB" id="A0A8I0P1Q4"/>
<evidence type="ECO:0000313" key="2">
    <source>
        <dbReference type="Proteomes" id="UP000629287"/>
    </source>
</evidence>
<dbReference type="EMBL" id="JADBGF010000001">
    <property type="protein sequence ID" value="MBE1594420.1"/>
    <property type="molecule type" value="Genomic_DNA"/>
</dbReference>
<dbReference type="OrthoDB" id="3399671at2"/>
<dbReference type="Proteomes" id="UP000629287">
    <property type="component" value="Unassembled WGS sequence"/>
</dbReference>
<keyword evidence="2" id="KW-1185">Reference proteome</keyword>
<dbReference type="RefSeq" id="WP_046917463.1">
    <property type="nucleotide sequence ID" value="NZ_JADBGF010000001.1"/>
</dbReference>
<evidence type="ECO:0000313" key="1">
    <source>
        <dbReference type="EMBL" id="MBE1594420.1"/>
    </source>
</evidence>
<proteinExistence type="predicted"/>
<sequence>MSLSHIVLSSGRSIELTELRMSSTYGGMLEGYPCKRVNDWKVDGLQREAERAFPSAPVHLVAPSREYPDATAGHFGPVEVLPSVACIGVFRSTAIDPELDPVLHRSVLSVAWFQPAPQVPSGEDADLALRGIRWEELARDHEL</sequence>
<name>A0A8I0P1Q4_9ACTN</name>
<accession>A0A8I0P1Q4</accession>
<organism evidence="1 2">
    <name type="scientific">Streptomyces stelliscabiei</name>
    <dbReference type="NCBI Taxonomy" id="146820"/>
    <lineage>
        <taxon>Bacteria</taxon>
        <taxon>Bacillati</taxon>
        <taxon>Actinomycetota</taxon>
        <taxon>Actinomycetes</taxon>
        <taxon>Kitasatosporales</taxon>
        <taxon>Streptomycetaceae</taxon>
        <taxon>Streptomyces</taxon>
    </lineage>
</organism>
<gene>
    <name evidence="1" type="ORF">H4687_000549</name>
</gene>
<protein>
    <submittedName>
        <fullName evidence="1">Uncharacterized protein</fullName>
    </submittedName>
</protein>